<dbReference type="EMBL" id="CAJVQB010001129">
    <property type="protein sequence ID" value="CAG8522085.1"/>
    <property type="molecule type" value="Genomic_DNA"/>
</dbReference>
<evidence type="ECO:0000313" key="1">
    <source>
        <dbReference type="EMBL" id="CAG8522085.1"/>
    </source>
</evidence>
<name>A0ABM8W4E4_GIGMA</name>
<keyword evidence="2" id="KW-1185">Reference proteome</keyword>
<organism evidence="1 2">
    <name type="scientific">Gigaspora margarita</name>
    <dbReference type="NCBI Taxonomy" id="4874"/>
    <lineage>
        <taxon>Eukaryota</taxon>
        <taxon>Fungi</taxon>
        <taxon>Fungi incertae sedis</taxon>
        <taxon>Mucoromycota</taxon>
        <taxon>Glomeromycotina</taxon>
        <taxon>Glomeromycetes</taxon>
        <taxon>Diversisporales</taxon>
        <taxon>Gigasporaceae</taxon>
        <taxon>Gigaspora</taxon>
    </lineage>
</organism>
<accession>A0ABM8W4E4</accession>
<dbReference type="Proteomes" id="UP000789901">
    <property type="component" value="Unassembled WGS sequence"/>
</dbReference>
<protein>
    <submittedName>
        <fullName evidence="1">26474_t:CDS:1</fullName>
    </submittedName>
</protein>
<evidence type="ECO:0000313" key="2">
    <source>
        <dbReference type="Proteomes" id="UP000789901"/>
    </source>
</evidence>
<sequence length="47" mass="5608">MNDSQMFAKYLTNVTNIQIKKKLVTNLVYHQRNIPLYIIIDLEIVEK</sequence>
<proteinExistence type="predicted"/>
<gene>
    <name evidence="1" type="ORF">GMARGA_LOCUS3206</name>
</gene>
<reference evidence="1 2" key="1">
    <citation type="submission" date="2021-06" db="EMBL/GenBank/DDBJ databases">
        <authorList>
            <person name="Kallberg Y."/>
            <person name="Tangrot J."/>
            <person name="Rosling A."/>
        </authorList>
    </citation>
    <scope>NUCLEOTIDE SEQUENCE [LARGE SCALE GENOMIC DNA]</scope>
    <source>
        <strain evidence="1 2">120-4 pot B 10/14</strain>
    </source>
</reference>
<comment type="caution">
    <text evidence="1">The sequence shown here is derived from an EMBL/GenBank/DDBJ whole genome shotgun (WGS) entry which is preliminary data.</text>
</comment>